<protein>
    <submittedName>
        <fullName evidence="2">Uncharacterized protein</fullName>
    </submittedName>
</protein>
<feature type="transmembrane region" description="Helical" evidence="1">
    <location>
        <begin position="21"/>
        <end position="39"/>
    </location>
</feature>
<keyword evidence="1" id="KW-1133">Transmembrane helix</keyword>
<dbReference type="AlphaFoldDB" id="A0AAQ3N5M1"/>
<proteinExistence type="predicted"/>
<feature type="transmembrane region" description="Helical" evidence="1">
    <location>
        <begin position="59"/>
        <end position="79"/>
    </location>
</feature>
<evidence type="ECO:0000313" key="3">
    <source>
        <dbReference type="Proteomes" id="UP001374535"/>
    </source>
</evidence>
<keyword evidence="3" id="KW-1185">Reference proteome</keyword>
<organism evidence="2 3">
    <name type="scientific">Vigna mungo</name>
    <name type="common">Black gram</name>
    <name type="synonym">Phaseolus mungo</name>
    <dbReference type="NCBI Taxonomy" id="3915"/>
    <lineage>
        <taxon>Eukaryota</taxon>
        <taxon>Viridiplantae</taxon>
        <taxon>Streptophyta</taxon>
        <taxon>Embryophyta</taxon>
        <taxon>Tracheophyta</taxon>
        <taxon>Spermatophyta</taxon>
        <taxon>Magnoliopsida</taxon>
        <taxon>eudicotyledons</taxon>
        <taxon>Gunneridae</taxon>
        <taxon>Pentapetalae</taxon>
        <taxon>rosids</taxon>
        <taxon>fabids</taxon>
        <taxon>Fabales</taxon>
        <taxon>Fabaceae</taxon>
        <taxon>Papilionoideae</taxon>
        <taxon>50 kb inversion clade</taxon>
        <taxon>NPAAA clade</taxon>
        <taxon>indigoferoid/millettioid clade</taxon>
        <taxon>Phaseoleae</taxon>
        <taxon>Vigna</taxon>
    </lineage>
</organism>
<dbReference type="EMBL" id="CP144694">
    <property type="protein sequence ID" value="WVZ02743.1"/>
    <property type="molecule type" value="Genomic_DNA"/>
</dbReference>
<keyword evidence="1" id="KW-0472">Membrane</keyword>
<sequence>MDSIHSCMCMCIYLLFRLSSIIYYLLLTLVLYAHCIFWLPYEILVGLGSVVASPNKISYYQMLIILVGLFILFKIKALVLKANAVNTIRDVLANRVVKSCACF</sequence>
<evidence type="ECO:0000256" key="1">
    <source>
        <dbReference type="SAM" id="Phobius"/>
    </source>
</evidence>
<evidence type="ECO:0000313" key="2">
    <source>
        <dbReference type="EMBL" id="WVZ02743.1"/>
    </source>
</evidence>
<reference evidence="2 3" key="1">
    <citation type="journal article" date="2023" name="Life. Sci Alliance">
        <title>Evolutionary insights into 3D genome organization and epigenetic landscape of Vigna mungo.</title>
        <authorList>
            <person name="Junaid A."/>
            <person name="Singh B."/>
            <person name="Bhatia S."/>
        </authorList>
    </citation>
    <scope>NUCLEOTIDE SEQUENCE [LARGE SCALE GENOMIC DNA]</scope>
    <source>
        <strain evidence="2">Urdbean</strain>
    </source>
</reference>
<dbReference type="Proteomes" id="UP001374535">
    <property type="component" value="Chromosome 7"/>
</dbReference>
<accession>A0AAQ3N5M1</accession>
<keyword evidence="1" id="KW-0812">Transmembrane</keyword>
<gene>
    <name evidence="2" type="ORF">V8G54_023549</name>
</gene>
<name>A0AAQ3N5M1_VIGMU</name>